<proteinExistence type="predicted"/>
<dbReference type="Proteomes" id="UP000539957">
    <property type="component" value="Unassembled WGS sequence"/>
</dbReference>
<feature type="compositionally biased region" description="Basic residues" evidence="1">
    <location>
        <begin position="7"/>
        <end position="16"/>
    </location>
</feature>
<feature type="compositionally biased region" description="Basic and acidic residues" evidence="1">
    <location>
        <begin position="131"/>
        <end position="225"/>
    </location>
</feature>
<evidence type="ECO:0000313" key="3">
    <source>
        <dbReference type="EMBL" id="MBB4796762.1"/>
    </source>
</evidence>
<comment type="caution">
    <text evidence="3">The sequence shown here is derived from an EMBL/GenBank/DDBJ whole genome shotgun (WGS) entry which is preliminary data.</text>
</comment>
<feature type="region of interest" description="Disordered" evidence="1">
    <location>
        <begin position="131"/>
        <end position="333"/>
    </location>
</feature>
<dbReference type="RefSeq" id="WP_184266671.1">
    <property type="nucleotide sequence ID" value="NZ_JACHKY010000001.1"/>
</dbReference>
<gene>
    <name evidence="3" type="ORF">HNP32_000476</name>
</gene>
<evidence type="ECO:0000256" key="1">
    <source>
        <dbReference type="SAM" id="MobiDB-lite"/>
    </source>
</evidence>
<feature type="domain" description="DUF4167" evidence="2">
    <location>
        <begin position="13"/>
        <end position="90"/>
    </location>
</feature>
<evidence type="ECO:0000259" key="2">
    <source>
        <dbReference type="Pfam" id="PF13763"/>
    </source>
</evidence>
<feature type="compositionally biased region" description="Basic and acidic residues" evidence="1">
    <location>
        <begin position="324"/>
        <end position="333"/>
    </location>
</feature>
<accession>A0A7W7ILX8</accession>
<name>A0A7W7ILX8_9CAUL</name>
<feature type="region of interest" description="Disordered" evidence="1">
    <location>
        <begin position="1"/>
        <end position="42"/>
    </location>
</feature>
<dbReference type="Pfam" id="PF13763">
    <property type="entry name" value="DUF4167"/>
    <property type="match status" value="1"/>
</dbReference>
<reference evidence="3 4" key="1">
    <citation type="submission" date="2020-08" db="EMBL/GenBank/DDBJ databases">
        <title>Functional genomics of gut bacteria from endangered species of beetles.</title>
        <authorList>
            <person name="Carlos-Shanley C."/>
        </authorList>
    </citation>
    <scope>NUCLEOTIDE SEQUENCE [LARGE SCALE GENOMIC DNA]</scope>
    <source>
        <strain evidence="3 4">S00123</strain>
    </source>
</reference>
<dbReference type="AlphaFoldDB" id="A0A7W7ILX8"/>
<protein>
    <recommendedName>
        <fullName evidence="2">DUF4167 domain-containing protein</fullName>
    </recommendedName>
</protein>
<dbReference type="EMBL" id="JACHKY010000001">
    <property type="protein sequence ID" value="MBB4796762.1"/>
    <property type="molecule type" value="Genomic_DNA"/>
</dbReference>
<evidence type="ECO:0000313" key="4">
    <source>
        <dbReference type="Proteomes" id="UP000539957"/>
    </source>
</evidence>
<sequence length="333" mass="37602">MRDFKGMKRQRGRNRKPGSGGGNNANATNPNRSWDSQGPENIKVRGNAQTVYERYMQLARDASAAGDRVLAENYTQHAEHYFRVLRALQPQRPVSEIAQRELAGQGFDIDFEDESGAQAAAIIAAAQAEQQKLDDEARRQAERAERDANRDRDYNNRDNRDRDNRDRDNNRDRDRESREPREAREPRADDREPRAEGENREGGRRETRRERWERRREERNRRFEAGEATPEDEARALSEAEYVPEAGSDEAAPVAEAAEADARPARAPRRPRAERAPVADAPADAEVSDGMGLPGFLTRPTAPSSDETDTAEEAPAPKRRAPRRKVEPAADEG</sequence>
<dbReference type="InterPro" id="IPR025430">
    <property type="entry name" value="DUF4167"/>
</dbReference>
<keyword evidence="4" id="KW-1185">Reference proteome</keyword>
<organism evidence="3 4">
    <name type="scientific">Brevundimonas bullata</name>
    <dbReference type="NCBI Taxonomy" id="13160"/>
    <lineage>
        <taxon>Bacteria</taxon>
        <taxon>Pseudomonadati</taxon>
        <taxon>Pseudomonadota</taxon>
        <taxon>Alphaproteobacteria</taxon>
        <taxon>Caulobacterales</taxon>
        <taxon>Caulobacteraceae</taxon>
        <taxon>Brevundimonas</taxon>
    </lineage>
</organism>